<protein>
    <recommendedName>
        <fullName evidence="2">Superoxide dismutase [Cu-Zn]</fullName>
        <ecNumber evidence="2">1.15.1.1</ecNumber>
    </recommendedName>
</protein>
<evidence type="ECO:0000313" key="7">
    <source>
        <dbReference type="Proteomes" id="UP000249046"/>
    </source>
</evidence>
<dbReference type="EC" id="1.15.1.1" evidence="2"/>
<dbReference type="Pfam" id="PF00080">
    <property type="entry name" value="Sod_Cu"/>
    <property type="match status" value="1"/>
</dbReference>
<keyword evidence="2" id="KW-0479">Metal-binding</keyword>
<evidence type="ECO:0000313" key="6">
    <source>
        <dbReference type="EMBL" id="PZQ19715.1"/>
    </source>
</evidence>
<comment type="caution">
    <text evidence="6">The sequence shown here is derived from an EMBL/GenBank/DDBJ whole genome shotgun (WGS) entry which is preliminary data.</text>
</comment>
<evidence type="ECO:0000256" key="1">
    <source>
        <dbReference type="ARBA" id="ARBA00010457"/>
    </source>
</evidence>
<dbReference type="InterPro" id="IPR001424">
    <property type="entry name" value="SOD_Cu_Zn_dom"/>
</dbReference>
<comment type="cofactor">
    <cofactor evidence="2">
        <name>Cu cation</name>
        <dbReference type="ChEBI" id="CHEBI:23378"/>
    </cofactor>
    <text evidence="2">Binds 1 copper ion per subunit.</text>
</comment>
<keyword evidence="4" id="KW-0732">Signal</keyword>
<dbReference type="SUPFAM" id="SSF49329">
    <property type="entry name" value="Cu,Zn superoxide dismutase-like"/>
    <property type="match status" value="1"/>
</dbReference>
<dbReference type="InterPro" id="IPR036423">
    <property type="entry name" value="SOD-like_Cu/Zn_dom_sf"/>
</dbReference>
<dbReference type="Proteomes" id="UP000249046">
    <property type="component" value="Unassembled WGS sequence"/>
</dbReference>
<gene>
    <name evidence="6" type="ORF">DI564_00250</name>
</gene>
<dbReference type="AlphaFoldDB" id="A0A2W5KYD4"/>
<feature type="chain" id="PRO_5015924589" description="Superoxide dismutase [Cu-Zn]" evidence="4">
    <location>
        <begin position="24"/>
        <end position="183"/>
    </location>
</feature>
<accession>A0A2W5KYD4</accession>
<keyword evidence="2" id="KW-0862">Zinc</keyword>
<dbReference type="PANTHER" id="PTHR10003">
    <property type="entry name" value="SUPEROXIDE DISMUTASE CU-ZN -RELATED"/>
    <property type="match status" value="1"/>
</dbReference>
<evidence type="ECO:0000256" key="2">
    <source>
        <dbReference type="RuleBase" id="RU000393"/>
    </source>
</evidence>
<keyword evidence="2" id="KW-0186">Copper</keyword>
<feature type="compositionally biased region" description="Basic and acidic residues" evidence="3">
    <location>
        <begin position="78"/>
        <end position="87"/>
    </location>
</feature>
<reference evidence="6 7" key="1">
    <citation type="submission" date="2017-08" db="EMBL/GenBank/DDBJ databases">
        <title>Infants hospitalized years apart are colonized by the same room-sourced microbial strains.</title>
        <authorList>
            <person name="Brooks B."/>
            <person name="Olm M.R."/>
            <person name="Firek B.A."/>
            <person name="Baker R."/>
            <person name="Thomas B.C."/>
            <person name="Morowitz M.J."/>
            <person name="Banfield J.F."/>
        </authorList>
    </citation>
    <scope>NUCLEOTIDE SEQUENCE [LARGE SCALE GENOMIC DNA]</scope>
    <source>
        <strain evidence="6">S2_005_003_R2_42</strain>
    </source>
</reference>
<feature type="region of interest" description="Disordered" evidence="3">
    <location>
        <begin position="74"/>
        <end position="121"/>
    </location>
</feature>
<dbReference type="EMBL" id="QFPO01000001">
    <property type="protein sequence ID" value="PZQ19715.1"/>
    <property type="molecule type" value="Genomic_DNA"/>
</dbReference>
<comment type="similarity">
    <text evidence="1 2">Belongs to the Cu-Zn superoxide dismutase family.</text>
</comment>
<dbReference type="Gene3D" id="2.60.40.200">
    <property type="entry name" value="Superoxide dismutase, copper/zinc binding domain"/>
    <property type="match status" value="1"/>
</dbReference>
<dbReference type="PROSITE" id="PS00332">
    <property type="entry name" value="SOD_CU_ZN_2"/>
    <property type="match status" value="1"/>
</dbReference>
<comment type="function">
    <text evidence="2">Destroys radicals which are normally produced within the cells and which are toxic to biological systems.</text>
</comment>
<dbReference type="CDD" id="cd00305">
    <property type="entry name" value="Cu-Zn_Superoxide_Dismutase"/>
    <property type="match status" value="1"/>
</dbReference>
<comment type="catalytic activity">
    <reaction evidence="2">
        <text>2 superoxide + 2 H(+) = H2O2 + O2</text>
        <dbReference type="Rhea" id="RHEA:20696"/>
        <dbReference type="ChEBI" id="CHEBI:15378"/>
        <dbReference type="ChEBI" id="CHEBI:15379"/>
        <dbReference type="ChEBI" id="CHEBI:16240"/>
        <dbReference type="ChEBI" id="CHEBI:18421"/>
        <dbReference type="EC" id="1.15.1.1"/>
    </reaction>
</comment>
<keyword evidence="2" id="KW-0560">Oxidoreductase</keyword>
<dbReference type="GO" id="GO:0004784">
    <property type="term" value="F:superoxide dismutase activity"/>
    <property type="evidence" value="ECO:0007669"/>
    <property type="project" value="UniProtKB-EC"/>
</dbReference>
<feature type="signal peptide" evidence="4">
    <location>
        <begin position="1"/>
        <end position="23"/>
    </location>
</feature>
<dbReference type="PRINTS" id="PR00068">
    <property type="entry name" value="CUZNDISMTASE"/>
</dbReference>
<comment type="cofactor">
    <cofactor evidence="2">
        <name>Zn(2+)</name>
        <dbReference type="ChEBI" id="CHEBI:29105"/>
    </cofactor>
    <text evidence="2">Binds 1 zinc ion per subunit.</text>
</comment>
<organism evidence="6 7">
    <name type="scientific">Rhodanobacter denitrificans</name>
    <dbReference type="NCBI Taxonomy" id="666685"/>
    <lineage>
        <taxon>Bacteria</taxon>
        <taxon>Pseudomonadati</taxon>
        <taxon>Pseudomonadota</taxon>
        <taxon>Gammaproteobacteria</taxon>
        <taxon>Lysobacterales</taxon>
        <taxon>Rhodanobacteraceae</taxon>
        <taxon>Rhodanobacter</taxon>
    </lineage>
</organism>
<sequence>MRTTTLHITALAAAALLIGCSSADDSKNAASGAASRTVKVTLAPTQGRNVHGDLTLASAGTGVRITGKVDGLTPGSEHGFHIHEKGDCSAPDASSAGGHYNPSSMQHGNPGSGAHHAGDIRNLVADGGGSANVDVIVEGVSIGGQNDVLGKAIVVHESPDDYASQPAGNSGARIACGVIPANG</sequence>
<dbReference type="PROSITE" id="PS00087">
    <property type="entry name" value="SOD_CU_ZN_1"/>
    <property type="match status" value="1"/>
</dbReference>
<evidence type="ECO:0000259" key="5">
    <source>
        <dbReference type="Pfam" id="PF00080"/>
    </source>
</evidence>
<dbReference type="InterPro" id="IPR018152">
    <property type="entry name" value="SOD_Cu/Zn_BS"/>
</dbReference>
<dbReference type="GO" id="GO:0005507">
    <property type="term" value="F:copper ion binding"/>
    <property type="evidence" value="ECO:0007669"/>
    <property type="project" value="InterPro"/>
</dbReference>
<name>A0A2W5KYD4_9GAMM</name>
<proteinExistence type="inferred from homology"/>
<dbReference type="InterPro" id="IPR024134">
    <property type="entry name" value="SOD_Cu/Zn_/chaperone"/>
</dbReference>
<evidence type="ECO:0000256" key="3">
    <source>
        <dbReference type="SAM" id="MobiDB-lite"/>
    </source>
</evidence>
<evidence type="ECO:0000256" key="4">
    <source>
        <dbReference type="SAM" id="SignalP"/>
    </source>
</evidence>
<dbReference type="PROSITE" id="PS51257">
    <property type="entry name" value="PROKAR_LIPOPROTEIN"/>
    <property type="match status" value="1"/>
</dbReference>
<feature type="domain" description="Superoxide dismutase copper/zinc binding" evidence="5">
    <location>
        <begin position="51"/>
        <end position="179"/>
    </location>
</feature>